<dbReference type="Gene3D" id="3.60.20.10">
    <property type="entry name" value="Glutamine Phosphoribosylpyrophosphate, subunit 1, domain 1"/>
    <property type="match status" value="2"/>
</dbReference>
<gene>
    <name evidence="3" type="ORF">BJ878DRAFT_534393</name>
</gene>
<proteinExistence type="predicted"/>
<dbReference type="AlphaFoldDB" id="A0A9P8CF24"/>
<dbReference type="EMBL" id="MU253889">
    <property type="protein sequence ID" value="KAG9244709.1"/>
    <property type="molecule type" value="Genomic_DNA"/>
</dbReference>
<reference evidence="3" key="1">
    <citation type="journal article" date="2021" name="IMA Fungus">
        <title>Genomic characterization of three marine fungi, including Emericellopsis atlantica sp. nov. with signatures of a generalist lifestyle and marine biomass degradation.</title>
        <authorList>
            <person name="Hagestad O.C."/>
            <person name="Hou L."/>
            <person name="Andersen J.H."/>
            <person name="Hansen E.H."/>
            <person name="Altermark B."/>
            <person name="Li C."/>
            <person name="Kuhnert E."/>
            <person name="Cox R.J."/>
            <person name="Crous P.W."/>
            <person name="Spatafora J.W."/>
            <person name="Lail K."/>
            <person name="Amirebrahimi M."/>
            <person name="Lipzen A."/>
            <person name="Pangilinan J."/>
            <person name="Andreopoulos W."/>
            <person name="Hayes R.D."/>
            <person name="Ng V."/>
            <person name="Grigoriev I.V."/>
            <person name="Jackson S.A."/>
            <person name="Sutton T.D.S."/>
            <person name="Dobson A.D.W."/>
            <person name="Rama T."/>
        </authorList>
    </citation>
    <scope>NUCLEOTIDE SEQUENCE</scope>
    <source>
        <strain evidence="3">TRa3180A</strain>
    </source>
</reference>
<dbReference type="PANTHER" id="PTHR43187">
    <property type="entry name" value="GLUTAMINE AMIDOTRANSFERASE DUG3-RELATED"/>
    <property type="match status" value="1"/>
</dbReference>
<evidence type="ECO:0000259" key="2">
    <source>
        <dbReference type="PROSITE" id="PS51278"/>
    </source>
</evidence>
<dbReference type="InterPro" id="IPR017932">
    <property type="entry name" value="GATase_2_dom"/>
</dbReference>
<dbReference type="InterPro" id="IPR029055">
    <property type="entry name" value="Ntn_hydrolases_N"/>
</dbReference>
<name>A0A9P8CF24_9HELO</name>
<dbReference type="GO" id="GO:0008242">
    <property type="term" value="F:omega peptidase activity"/>
    <property type="evidence" value="ECO:0007669"/>
    <property type="project" value="TreeGrafter"/>
</dbReference>
<evidence type="ECO:0000313" key="4">
    <source>
        <dbReference type="Proteomes" id="UP000887226"/>
    </source>
</evidence>
<dbReference type="Proteomes" id="UP000887226">
    <property type="component" value="Unassembled WGS sequence"/>
</dbReference>
<dbReference type="CDD" id="cd01908">
    <property type="entry name" value="YafJ"/>
    <property type="match status" value="1"/>
</dbReference>
<dbReference type="PANTHER" id="PTHR43187:SF1">
    <property type="entry name" value="GLUTAMINE AMIDOTRANSFERASE DUG3-RELATED"/>
    <property type="match status" value="1"/>
</dbReference>
<comment type="caution">
    <text evidence="3">The sequence shown here is derived from an EMBL/GenBank/DDBJ whole genome shotgun (WGS) entry which is preliminary data.</text>
</comment>
<dbReference type="PROSITE" id="PS51278">
    <property type="entry name" value="GATASE_TYPE_2"/>
    <property type="match status" value="1"/>
</dbReference>
<dbReference type="GO" id="GO:0006751">
    <property type="term" value="P:glutathione catabolic process"/>
    <property type="evidence" value="ECO:0007669"/>
    <property type="project" value="TreeGrafter"/>
</dbReference>
<dbReference type="InterPro" id="IPR052373">
    <property type="entry name" value="Gamma-glu_amide_hydrolase"/>
</dbReference>
<feature type="domain" description="Glutamine amidotransferase type-2" evidence="2">
    <location>
        <begin position="24"/>
        <end position="327"/>
    </location>
</feature>
<dbReference type="GO" id="GO:0005737">
    <property type="term" value="C:cytoplasm"/>
    <property type="evidence" value="ECO:0007669"/>
    <property type="project" value="TreeGrafter"/>
</dbReference>
<accession>A0A9P8CF24</accession>
<organism evidence="3 4">
    <name type="scientific">Calycina marina</name>
    <dbReference type="NCBI Taxonomy" id="1763456"/>
    <lineage>
        <taxon>Eukaryota</taxon>
        <taxon>Fungi</taxon>
        <taxon>Dikarya</taxon>
        <taxon>Ascomycota</taxon>
        <taxon>Pezizomycotina</taxon>
        <taxon>Leotiomycetes</taxon>
        <taxon>Helotiales</taxon>
        <taxon>Pezizellaceae</taxon>
        <taxon>Calycina</taxon>
    </lineage>
</organism>
<sequence>MSLGSSINGIICRWFVYISGTEPCLLEDVLVHDHYLPLLLSHDLTVHAQPTTVAEITTGNRLFNIDGFGCVWYTPIVADFASPGSASTLTKPSLYPALYKTIQPPLHDANFRSICSNTASKVVLAHIRAATSTAIVPTNNHPFTFGCHSIMHNGYISNFRKIKLEMCKAMSEEAYTNIHGELKAALQKTINRIVRIQASTLSITPYEPNSLNVTVTDGRSLIAVRFRDHKTEQPPSLYYSTLAGVTLNRRFPDHPDGADGPHGKSNSDAKDDEQGKNLDTSKSRREHGNHVIIASEPTTYKNGEWTLIEKNRAVLVEDGSKVTVEAISYPGA</sequence>
<evidence type="ECO:0000313" key="3">
    <source>
        <dbReference type="EMBL" id="KAG9244709.1"/>
    </source>
</evidence>
<feature type="compositionally biased region" description="Basic and acidic residues" evidence="1">
    <location>
        <begin position="250"/>
        <end position="289"/>
    </location>
</feature>
<dbReference type="SUPFAM" id="SSF56235">
    <property type="entry name" value="N-terminal nucleophile aminohydrolases (Ntn hydrolases)"/>
    <property type="match status" value="1"/>
</dbReference>
<keyword evidence="4" id="KW-1185">Reference proteome</keyword>
<feature type="region of interest" description="Disordered" evidence="1">
    <location>
        <begin position="249"/>
        <end position="295"/>
    </location>
</feature>
<dbReference type="GO" id="GO:0061672">
    <property type="term" value="C:glutathione hydrolase complex"/>
    <property type="evidence" value="ECO:0007669"/>
    <property type="project" value="TreeGrafter"/>
</dbReference>
<protein>
    <submittedName>
        <fullName evidence="3">N-terminal nucleophile aminohydrolase</fullName>
    </submittedName>
</protein>
<evidence type="ECO:0000256" key="1">
    <source>
        <dbReference type="SAM" id="MobiDB-lite"/>
    </source>
</evidence>
<dbReference type="OrthoDB" id="444432at2759"/>